<dbReference type="InterPro" id="IPR052972">
    <property type="entry name" value="Sacsin_chaperone_reg"/>
</dbReference>
<organism evidence="2 3">
    <name type="scientific">Rhizophagus irregularis</name>
    <dbReference type="NCBI Taxonomy" id="588596"/>
    <lineage>
        <taxon>Eukaryota</taxon>
        <taxon>Fungi</taxon>
        <taxon>Fungi incertae sedis</taxon>
        <taxon>Mucoromycota</taxon>
        <taxon>Glomeromycotina</taxon>
        <taxon>Glomeromycetes</taxon>
        <taxon>Glomerales</taxon>
        <taxon>Glomeraceae</taxon>
        <taxon>Rhizophagus</taxon>
    </lineage>
</organism>
<feature type="non-terminal residue" evidence="2">
    <location>
        <position position="163"/>
    </location>
</feature>
<dbReference type="GO" id="GO:0030544">
    <property type="term" value="F:Hsp70 protein binding"/>
    <property type="evidence" value="ECO:0007669"/>
    <property type="project" value="TreeGrafter"/>
</dbReference>
<gene>
    <name evidence="2" type="ORF">RhiirA4_501307</name>
</gene>
<dbReference type="AlphaFoldDB" id="A0A2I1H6B6"/>
<dbReference type="InterPro" id="IPR036890">
    <property type="entry name" value="HATPase_C_sf"/>
</dbReference>
<dbReference type="SUPFAM" id="SSF55874">
    <property type="entry name" value="ATPase domain of HSP90 chaperone/DNA topoisomerase II/histidine kinase"/>
    <property type="match status" value="1"/>
</dbReference>
<dbReference type="PANTHER" id="PTHR15600:SF42">
    <property type="entry name" value="SACSIN"/>
    <property type="match status" value="1"/>
</dbReference>
<dbReference type="InterPro" id="IPR058210">
    <property type="entry name" value="SACS/Nov_dom"/>
</dbReference>
<dbReference type="EMBL" id="LLXI01001595">
    <property type="protein sequence ID" value="PKY54374.1"/>
    <property type="molecule type" value="Genomic_DNA"/>
</dbReference>
<dbReference type="Pfam" id="PF25794">
    <property type="entry name" value="SACS"/>
    <property type="match status" value="1"/>
</dbReference>
<dbReference type="VEuPathDB" id="FungiDB:FUN_005971"/>
<dbReference type="PANTHER" id="PTHR15600">
    <property type="entry name" value="SACSIN"/>
    <property type="match status" value="1"/>
</dbReference>
<accession>A0A2I1H6B6</accession>
<evidence type="ECO:0000259" key="1">
    <source>
        <dbReference type="Pfam" id="PF25794"/>
    </source>
</evidence>
<dbReference type="Proteomes" id="UP000234323">
    <property type="component" value="Unassembled WGS sequence"/>
</dbReference>
<keyword evidence="3" id="KW-1185">Reference proteome</keyword>
<dbReference type="VEuPathDB" id="FungiDB:RhiirFUN_005697"/>
<dbReference type="NCBIfam" id="NF047352">
    <property type="entry name" value="P_loop_sacsin"/>
    <property type="match status" value="1"/>
</dbReference>
<evidence type="ECO:0000313" key="3">
    <source>
        <dbReference type="Proteomes" id="UP000234323"/>
    </source>
</evidence>
<feature type="non-terminal residue" evidence="2">
    <location>
        <position position="1"/>
    </location>
</feature>
<name>A0A2I1H6B6_9GLOM</name>
<evidence type="ECO:0000313" key="2">
    <source>
        <dbReference type="EMBL" id="PKY54374.1"/>
    </source>
</evidence>
<comment type="caution">
    <text evidence="2">The sequence shown here is derived from an EMBL/GenBank/DDBJ whole genome shotgun (WGS) entry which is preliminary data.</text>
</comment>
<reference evidence="2 3" key="1">
    <citation type="submission" date="2015-10" db="EMBL/GenBank/DDBJ databases">
        <title>Genome analyses suggest a sexual origin of heterokaryosis in a supposedly ancient asexual fungus.</title>
        <authorList>
            <person name="Ropars J."/>
            <person name="Sedzielewska K."/>
            <person name="Noel J."/>
            <person name="Charron P."/>
            <person name="Farinelli L."/>
            <person name="Marton T."/>
            <person name="Kruger M."/>
            <person name="Pelin A."/>
            <person name="Brachmann A."/>
            <person name="Corradi N."/>
        </authorList>
    </citation>
    <scope>NUCLEOTIDE SEQUENCE [LARGE SCALE GENOMIC DNA]</scope>
    <source>
        <strain evidence="2 3">A4</strain>
    </source>
</reference>
<dbReference type="VEuPathDB" id="FungiDB:RhiirA1_491791"/>
<protein>
    <recommendedName>
        <fullName evidence="1">Sacsin/Nov domain-containing protein</fullName>
    </recommendedName>
</protein>
<sequence length="163" mass="18466">ADDAGATKFHIIVDCRSHPSEYLINKNLKDWQGPAILMFNNAKFKESDFESLMQIRVGGKQEDNTKIGKHGLGFNSCYHLTDFPSFVSGDKIAFLDPQEKYLSKRGILGPIPQNSTYRDQLAPFKGIKDIDFREGTLFRIPLRKKPSELSDTISTTEEILELI</sequence>
<feature type="domain" description="Sacsin/Nov" evidence="1">
    <location>
        <begin position="1"/>
        <end position="162"/>
    </location>
</feature>
<proteinExistence type="predicted"/>